<dbReference type="PANTHER" id="PTHR24111:SF5">
    <property type="entry name" value="LEUCINE-RICH REPEAT-CONTAINING PROTEIN 74B-LIKE"/>
    <property type="match status" value="1"/>
</dbReference>
<sequence length="265" mass="29204">MMEVLNTSDEVELVLRNTGVTDELLISFVAALKNSLSEVTLVNLNLNHIGPPGVHVLLDLLQAKSEIRGLLLFGNHLGDVGVQILLSGVTDLQEKTAASPRMPTYPRQFYLSQPSFALTELDLGGNGIGSEGLRVLGTFIRYHSQLQYLGLAQTCCSSMEAWYVFFESLKVNSKLTHIILDENNLGDQGVKQFAEALKINESLRKIDLDHNNLGEVGGNALFEALSRSQCSLEHLSLEENYISTALMSKFQQMVKTNDIHSTLKA</sequence>
<dbReference type="SMART" id="SM00368">
    <property type="entry name" value="LRR_RI"/>
    <property type="match status" value="5"/>
</dbReference>
<name>A0AAE0Q6G6_9TELE</name>
<dbReference type="Proteomes" id="UP001274896">
    <property type="component" value="Unassembled WGS sequence"/>
</dbReference>
<dbReference type="AlphaFoldDB" id="A0AAE0Q6G6"/>
<dbReference type="Gene3D" id="3.80.10.10">
    <property type="entry name" value="Ribonuclease Inhibitor"/>
    <property type="match status" value="3"/>
</dbReference>
<dbReference type="EMBL" id="JAUCMX010000021">
    <property type="protein sequence ID" value="KAK3514536.1"/>
    <property type="molecule type" value="Genomic_DNA"/>
</dbReference>
<organism evidence="2 3">
    <name type="scientific">Hemibagrus guttatus</name>
    <dbReference type="NCBI Taxonomy" id="175788"/>
    <lineage>
        <taxon>Eukaryota</taxon>
        <taxon>Metazoa</taxon>
        <taxon>Chordata</taxon>
        <taxon>Craniata</taxon>
        <taxon>Vertebrata</taxon>
        <taxon>Euteleostomi</taxon>
        <taxon>Actinopterygii</taxon>
        <taxon>Neopterygii</taxon>
        <taxon>Teleostei</taxon>
        <taxon>Ostariophysi</taxon>
        <taxon>Siluriformes</taxon>
        <taxon>Bagridae</taxon>
        <taxon>Hemibagrus</taxon>
    </lineage>
</organism>
<evidence type="ECO:0000256" key="1">
    <source>
        <dbReference type="ARBA" id="ARBA00022737"/>
    </source>
</evidence>
<gene>
    <name evidence="2" type="ORF">QTP70_021590</name>
</gene>
<keyword evidence="3" id="KW-1185">Reference proteome</keyword>
<keyword evidence="1" id="KW-0677">Repeat</keyword>
<dbReference type="InterPro" id="IPR052201">
    <property type="entry name" value="LRR-containing_regulator"/>
</dbReference>
<reference evidence="2" key="1">
    <citation type="submission" date="2023-06" db="EMBL/GenBank/DDBJ databases">
        <title>Male Hemibagrus guttatus genome.</title>
        <authorList>
            <person name="Bian C."/>
        </authorList>
    </citation>
    <scope>NUCLEOTIDE SEQUENCE</scope>
    <source>
        <strain evidence="2">Male_cb2023</strain>
        <tissue evidence="2">Muscle</tissue>
    </source>
</reference>
<evidence type="ECO:0000313" key="3">
    <source>
        <dbReference type="Proteomes" id="UP001274896"/>
    </source>
</evidence>
<dbReference type="Pfam" id="PF13516">
    <property type="entry name" value="LRR_6"/>
    <property type="match status" value="3"/>
</dbReference>
<protein>
    <submittedName>
        <fullName evidence="2">Uncharacterized protein</fullName>
    </submittedName>
</protein>
<dbReference type="InterPro" id="IPR032675">
    <property type="entry name" value="LRR_dom_sf"/>
</dbReference>
<evidence type="ECO:0000313" key="2">
    <source>
        <dbReference type="EMBL" id="KAK3514536.1"/>
    </source>
</evidence>
<dbReference type="SUPFAM" id="SSF52047">
    <property type="entry name" value="RNI-like"/>
    <property type="match status" value="1"/>
</dbReference>
<accession>A0AAE0Q6G6</accession>
<proteinExistence type="predicted"/>
<comment type="caution">
    <text evidence="2">The sequence shown here is derived from an EMBL/GenBank/DDBJ whole genome shotgun (WGS) entry which is preliminary data.</text>
</comment>
<dbReference type="PANTHER" id="PTHR24111">
    <property type="entry name" value="LEUCINE-RICH REPEAT-CONTAINING PROTEIN 34"/>
    <property type="match status" value="1"/>
</dbReference>
<dbReference type="InterPro" id="IPR001611">
    <property type="entry name" value="Leu-rich_rpt"/>
</dbReference>